<dbReference type="InterPro" id="IPR048341">
    <property type="entry name" value="DUF1285_N"/>
</dbReference>
<dbReference type="InterPro" id="IPR023361">
    <property type="entry name" value="DUF1285_beta_roll_sf"/>
</dbReference>
<dbReference type="RefSeq" id="WP_086183897.1">
    <property type="nucleotide sequence ID" value="NZ_FNPK01000001.1"/>
</dbReference>
<name>A0A1H3FS55_9GAMM</name>
<dbReference type="Pfam" id="PF21028">
    <property type="entry name" value="DUF1285_C"/>
    <property type="match status" value="1"/>
</dbReference>
<evidence type="ECO:0008006" key="5">
    <source>
        <dbReference type="Google" id="ProtNLM"/>
    </source>
</evidence>
<dbReference type="AlphaFoldDB" id="A0A1H3FS55"/>
<keyword evidence="4" id="KW-1185">Reference proteome</keyword>
<dbReference type="Gene3D" id="3.10.540.10">
    <property type="entry name" value="duf1285 like domain"/>
    <property type="match status" value="1"/>
</dbReference>
<feature type="domain" description="DUF1285" evidence="2">
    <location>
        <begin position="113"/>
        <end position="201"/>
    </location>
</feature>
<dbReference type="PIRSF" id="PIRSF029557">
    <property type="entry name" value="UCP029557"/>
    <property type="match status" value="1"/>
</dbReference>
<accession>A0A1H3FS55</accession>
<sequence length="208" mass="23748">MINQNNSPNPTKEVAIADDKNLMGIAQYLKDAQTGHKRSIPPLEQFTPKHCGTMDLKVKANGEWWHEGQLIKRQALIDLFSSVLWKEQGKFYLKTPVEQIEIEVEDEPLWVNQVGRVEIDGKNYLQLTTTTQDIVIVDAEHAIFMRDYVAHDGSVELRPYVHVRFGLNALIQRAAFFHLIEMGQLLENEQGDTILSLQSGDFYLQLGT</sequence>
<dbReference type="InterPro" id="IPR048342">
    <property type="entry name" value="DUF1285_C"/>
</dbReference>
<dbReference type="InterPro" id="IPR010707">
    <property type="entry name" value="DUF1285"/>
</dbReference>
<organism evidence="3 4">
    <name type="scientific">Acinetobacter kyonggiensis</name>
    <dbReference type="NCBI Taxonomy" id="595670"/>
    <lineage>
        <taxon>Bacteria</taxon>
        <taxon>Pseudomonadati</taxon>
        <taxon>Pseudomonadota</taxon>
        <taxon>Gammaproteobacteria</taxon>
        <taxon>Moraxellales</taxon>
        <taxon>Moraxellaceae</taxon>
        <taxon>Acinetobacter</taxon>
    </lineage>
</organism>
<dbReference type="Proteomes" id="UP000199035">
    <property type="component" value="Unassembled WGS sequence"/>
</dbReference>
<gene>
    <name evidence="3" type="ORF">SAMN05421643_101232</name>
</gene>
<evidence type="ECO:0000313" key="3">
    <source>
        <dbReference type="EMBL" id="SDX92994.1"/>
    </source>
</evidence>
<protein>
    <recommendedName>
        <fullName evidence="5">DUF1285 domain-containing protein</fullName>
    </recommendedName>
</protein>
<evidence type="ECO:0000259" key="2">
    <source>
        <dbReference type="Pfam" id="PF21028"/>
    </source>
</evidence>
<proteinExistence type="predicted"/>
<dbReference type="Gene3D" id="2.30.270.10">
    <property type="entry name" value="duf1285 protein"/>
    <property type="match status" value="1"/>
</dbReference>
<evidence type="ECO:0000259" key="1">
    <source>
        <dbReference type="Pfam" id="PF06938"/>
    </source>
</evidence>
<evidence type="ECO:0000313" key="4">
    <source>
        <dbReference type="Proteomes" id="UP000199035"/>
    </source>
</evidence>
<dbReference type="Pfam" id="PF06938">
    <property type="entry name" value="DUF1285_N"/>
    <property type="match status" value="1"/>
</dbReference>
<dbReference type="EMBL" id="FNPK01000001">
    <property type="protein sequence ID" value="SDX92994.1"/>
    <property type="molecule type" value="Genomic_DNA"/>
</dbReference>
<reference evidence="4" key="1">
    <citation type="submission" date="2016-10" db="EMBL/GenBank/DDBJ databases">
        <authorList>
            <person name="Varghese N."/>
            <person name="Submissions S."/>
        </authorList>
    </citation>
    <scope>NUCLEOTIDE SEQUENCE [LARGE SCALE GENOMIC DNA]</scope>
    <source>
        <strain evidence="4">ANC 5109</strain>
    </source>
</reference>
<feature type="domain" description="DUF1285" evidence="1">
    <location>
        <begin position="41"/>
        <end position="106"/>
    </location>
</feature>
<dbReference type="STRING" id="595670.SAMN05421643_101232"/>